<dbReference type="Gene3D" id="3.40.50.300">
    <property type="entry name" value="P-loop containing nucleotide triphosphate hydrolases"/>
    <property type="match status" value="1"/>
</dbReference>
<dbReference type="CDD" id="cd18793">
    <property type="entry name" value="SF2_C_SNF"/>
    <property type="match status" value="1"/>
</dbReference>
<dbReference type="EMBL" id="MG777489">
    <property type="protein sequence ID" value="AUW31013.1"/>
    <property type="molecule type" value="Genomic_DNA"/>
</dbReference>
<dbReference type="AlphaFoldDB" id="A0A2K9YDT8"/>
<dbReference type="GO" id="GO:0006281">
    <property type="term" value="P:DNA repair"/>
    <property type="evidence" value="ECO:0007669"/>
    <property type="project" value="TreeGrafter"/>
</dbReference>
<reference evidence="6" key="1">
    <citation type="submission" date="2017-12" db="EMBL/GenBank/DDBJ databases">
        <title>Genome Sequencing Reveals a Rich Biosynthetic Potential.</title>
        <authorList>
            <person name="Bertrand R.L."/>
            <person name="Abdel-Hameed M.E."/>
            <person name="Sorensen J.L."/>
        </authorList>
    </citation>
    <scope>NUCLEOTIDE SEQUENCE</scope>
</reference>
<dbReference type="GO" id="GO:0008094">
    <property type="term" value="F:ATP-dependent activity, acting on DNA"/>
    <property type="evidence" value="ECO:0007669"/>
    <property type="project" value="TreeGrafter"/>
</dbReference>
<evidence type="ECO:0000259" key="5">
    <source>
        <dbReference type="PROSITE" id="PS51194"/>
    </source>
</evidence>
<dbReference type="GO" id="GO:0005634">
    <property type="term" value="C:nucleus"/>
    <property type="evidence" value="ECO:0007669"/>
    <property type="project" value="TreeGrafter"/>
</dbReference>
<sequence>MSRITFLTLPAFDNTSAQCNYNDSSQKNPFLKGINQIRESIGLGDKNKWSETWRPIFINFIRTSGILEIPLAGDNKAGNKNNFLTKVNEFITLDRDDDSNVPDPFLETALFEILKDVRNQVIALDKNRQVKQEREKSAQLTSHPPYTPVPTSTPGPAAISDNRAVLVTGRTPISLRRANKNGLIGVKLAFWSHLAVFPPSVPPHDQLPELVDWKLGVVHQLLKSHALWNDNEPIHWLDPAGSPFELATDLDLRQMVFAAQDSQNTVIAREILIRGSDNEQVRFPWSSDPSDQVLVRNTVDVQPSVNLKRPSGVGLGGGDGVDLNDLSSKHKRSRHSGLAGAPSTTSEHSSILTHRSKKLIEPPVTGANDRGNAKEPIVIDDLLAKSPPHSSQPIDSEHSPEELDEDTRALFDGPAFDPNNIAAAARHAIETEACAQMGKNNINWDKACELVKADKTCTGPDDTVYVQGLAFPMKKHQVIAAYWMLLTESLGCSGGMESDEMGYGKANHDIRRFRNGGEANPHLPKSTLESPQAPDALCPSHGLYPIQCPCQEGSVASSLKPKYGVNLAILPVALIQTWLREFRKMFEKQPRSRFLMTIKIAWGAAEKSPHLKHWALTDEYKQRLLVNNDWLVEAYHSSIFILTSQHPMTLSKLKIEKAWEWQQLDPKTPKNPANWVISYEAVCFGSIYVDEAHRLRNATNPVMEFLREVNTWFMREPTQGESPKSVPPRRERYVPVKWFVTGTPWERSPEDFASALQTIKSAAWLDPKNPYHTLRHENIVQLAKAHEAYLKKAITEEVDADNSDAIRIIKEIRRIVQLSMIRRTDDSYIHGLKSSSSRDARKQVSKEERENYVKAMAKWRTANMNKPENKRSEQPAAPLDTNRKQAPSLRLRILADFPGLIDLLCDNDNQPLPSAFTIDDLRDRNADYKRASSNILASSPKYQAVLQLVKGTWPASPDKEASLMKSTDKLVVITSFPVCAWLIARGLSKAGFKAKLIDSTMNPEKRDYWQDLFQEDPDIIPNLTKQNPDDEPPRILVATTALCGLGLTLHKAHHLVKFDVDFLDGGDRQAVKRIYRIGQKYKSFVWRFITTDNTEECMVRRRQELRAGFVKEAFKLPPNEYGVNGKDLDHGPVDRDNHDFV</sequence>
<keyword evidence="3" id="KW-0067">ATP-binding</keyword>
<feature type="region of interest" description="Disordered" evidence="4">
    <location>
        <begin position="128"/>
        <end position="158"/>
    </location>
</feature>
<protein>
    <recommendedName>
        <fullName evidence="5">Helicase C-terminal domain-containing protein</fullName>
    </recommendedName>
</protein>
<keyword evidence="1" id="KW-0547">Nucleotide-binding</keyword>
<feature type="compositionally biased region" description="Polar residues" evidence="4">
    <location>
        <begin position="342"/>
        <end position="353"/>
    </location>
</feature>
<feature type="domain" description="Helicase C-terminal" evidence="5">
    <location>
        <begin position="958"/>
        <end position="1129"/>
    </location>
</feature>
<dbReference type="Gene3D" id="3.40.50.10810">
    <property type="entry name" value="Tandem AAA-ATPase domain"/>
    <property type="match status" value="1"/>
</dbReference>
<dbReference type="InterPro" id="IPR049730">
    <property type="entry name" value="SNF2/RAD54-like_C"/>
</dbReference>
<dbReference type="GO" id="GO:0005524">
    <property type="term" value="F:ATP binding"/>
    <property type="evidence" value="ECO:0007669"/>
    <property type="project" value="UniProtKB-KW"/>
</dbReference>
<evidence type="ECO:0000256" key="4">
    <source>
        <dbReference type="SAM" id="MobiDB-lite"/>
    </source>
</evidence>
<organism evidence="6">
    <name type="scientific">Cladonia uncialis subsp. uncialis</name>
    <dbReference type="NCBI Taxonomy" id="180999"/>
    <lineage>
        <taxon>Eukaryota</taxon>
        <taxon>Fungi</taxon>
        <taxon>Dikarya</taxon>
        <taxon>Ascomycota</taxon>
        <taxon>Pezizomycotina</taxon>
        <taxon>Lecanoromycetes</taxon>
        <taxon>OSLEUM clade</taxon>
        <taxon>Lecanoromycetidae</taxon>
        <taxon>Lecanorales</taxon>
        <taxon>Lecanorineae</taxon>
        <taxon>Cladoniaceae</taxon>
        <taxon>Cladonia</taxon>
    </lineage>
</organism>
<feature type="region of interest" description="Disordered" evidence="4">
    <location>
        <begin position="861"/>
        <end position="883"/>
    </location>
</feature>
<dbReference type="SUPFAM" id="SSF52540">
    <property type="entry name" value="P-loop containing nucleoside triphosphate hydrolases"/>
    <property type="match status" value="2"/>
</dbReference>
<name>A0A2K9YDT8_CLAUC</name>
<accession>A0A2K9YDT8</accession>
<dbReference type="InterPro" id="IPR050628">
    <property type="entry name" value="SNF2_RAD54_helicase_TF"/>
</dbReference>
<proteinExistence type="predicted"/>
<dbReference type="InterPro" id="IPR027417">
    <property type="entry name" value="P-loop_NTPase"/>
</dbReference>
<feature type="region of interest" description="Disordered" evidence="4">
    <location>
        <begin position="305"/>
        <end position="404"/>
    </location>
</feature>
<evidence type="ECO:0000256" key="1">
    <source>
        <dbReference type="ARBA" id="ARBA00022741"/>
    </source>
</evidence>
<evidence type="ECO:0000256" key="3">
    <source>
        <dbReference type="ARBA" id="ARBA00022840"/>
    </source>
</evidence>
<dbReference type="PANTHER" id="PTHR45626">
    <property type="entry name" value="TRANSCRIPTION TERMINATION FACTOR 2-RELATED"/>
    <property type="match status" value="1"/>
</dbReference>
<evidence type="ECO:0000256" key="2">
    <source>
        <dbReference type="ARBA" id="ARBA00022801"/>
    </source>
</evidence>
<keyword evidence="2" id="KW-0378">Hydrolase</keyword>
<dbReference type="InterPro" id="IPR001650">
    <property type="entry name" value="Helicase_C-like"/>
</dbReference>
<dbReference type="GO" id="GO:0016787">
    <property type="term" value="F:hydrolase activity"/>
    <property type="evidence" value="ECO:0007669"/>
    <property type="project" value="UniProtKB-KW"/>
</dbReference>
<dbReference type="InterPro" id="IPR038718">
    <property type="entry name" value="SNF2-like_sf"/>
</dbReference>
<dbReference type="SMART" id="SM00490">
    <property type="entry name" value="HELICc"/>
    <property type="match status" value="1"/>
</dbReference>
<dbReference type="PROSITE" id="PS51194">
    <property type="entry name" value="HELICASE_CTER"/>
    <property type="match status" value="1"/>
</dbReference>
<feature type="compositionally biased region" description="Basic and acidic residues" evidence="4">
    <location>
        <begin position="128"/>
        <end position="137"/>
    </location>
</feature>
<feature type="compositionally biased region" description="Basic and acidic residues" evidence="4">
    <location>
        <begin position="395"/>
        <end position="404"/>
    </location>
</feature>
<evidence type="ECO:0000313" key="6">
    <source>
        <dbReference type="EMBL" id="AUW31013.1"/>
    </source>
</evidence>